<feature type="region of interest" description="Disordered" evidence="12">
    <location>
        <begin position="2819"/>
        <end position="2844"/>
    </location>
</feature>
<feature type="compositionally biased region" description="Low complexity" evidence="12">
    <location>
        <begin position="4418"/>
        <end position="4664"/>
    </location>
</feature>
<feature type="compositionally biased region" description="Polar residues" evidence="12">
    <location>
        <begin position="3435"/>
        <end position="3445"/>
    </location>
</feature>
<feature type="compositionally biased region" description="Polar residues" evidence="12">
    <location>
        <begin position="1754"/>
        <end position="1765"/>
    </location>
</feature>
<dbReference type="GO" id="GO:0048731">
    <property type="term" value="P:system development"/>
    <property type="evidence" value="ECO:0007669"/>
    <property type="project" value="UniProtKB-ARBA"/>
</dbReference>
<keyword evidence="8 13" id="KW-0472">Membrane</keyword>
<feature type="compositionally biased region" description="Low complexity" evidence="12">
    <location>
        <begin position="3505"/>
        <end position="3515"/>
    </location>
</feature>
<keyword evidence="4" id="KW-0732">Signal</keyword>
<feature type="compositionally biased region" description="Polar residues" evidence="12">
    <location>
        <begin position="2027"/>
        <end position="2036"/>
    </location>
</feature>
<dbReference type="SMART" id="SM00241">
    <property type="entry name" value="ZP"/>
    <property type="match status" value="1"/>
</dbReference>
<dbReference type="PROSITE" id="PS50026">
    <property type="entry name" value="EGF_3"/>
    <property type="match status" value="10"/>
</dbReference>
<name>A0A7E4W0Z1_PANRE</name>
<feature type="compositionally biased region" description="Polar residues" evidence="12">
    <location>
        <begin position="1425"/>
        <end position="1442"/>
    </location>
</feature>
<feature type="compositionally biased region" description="Basic and acidic residues" evidence="12">
    <location>
        <begin position="441"/>
        <end position="469"/>
    </location>
</feature>
<feature type="compositionally biased region" description="Polar residues" evidence="12">
    <location>
        <begin position="2644"/>
        <end position="2668"/>
    </location>
</feature>
<feature type="compositionally biased region" description="Low complexity" evidence="12">
    <location>
        <begin position="688"/>
        <end position="697"/>
    </location>
</feature>
<feature type="compositionally biased region" description="Low complexity" evidence="12">
    <location>
        <begin position="2697"/>
        <end position="2708"/>
    </location>
</feature>
<feature type="compositionally biased region" description="Polar residues" evidence="12">
    <location>
        <begin position="2351"/>
        <end position="2366"/>
    </location>
</feature>
<feature type="compositionally biased region" description="Low complexity" evidence="12">
    <location>
        <begin position="1140"/>
        <end position="1154"/>
    </location>
</feature>
<feature type="compositionally biased region" description="Polar residues" evidence="12">
    <location>
        <begin position="2173"/>
        <end position="2233"/>
    </location>
</feature>
<evidence type="ECO:0000256" key="12">
    <source>
        <dbReference type="SAM" id="MobiDB-lite"/>
    </source>
</evidence>
<keyword evidence="16" id="KW-1185">Reference proteome</keyword>
<feature type="domain" description="EGF-like" evidence="14">
    <location>
        <begin position="5256"/>
        <end position="5295"/>
    </location>
</feature>
<evidence type="ECO:0000256" key="3">
    <source>
        <dbReference type="ARBA" id="ARBA00022692"/>
    </source>
</evidence>
<feature type="compositionally biased region" description="Basic and acidic residues" evidence="12">
    <location>
        <begin position="1077"/>
        <end position="1092"/>
    </location>
</feature>
<feature type="compositionally biased region" description="Low complexity" evidence="12">
    <location>
        <begin position="1785"/>
        <end position="1794"/>
    </location>
</feature>
<dbReference type="InterPro" id="IPR000152">
    <property type="entry name" value="EGF-type_Asp/Asn_hydroxyl_site"/>
</dbReference>
<accession>A0A7E4W0Z1</accession>
<feature type="compositionally biased region" description="Polar residues" evidence="12">
    <location>
        <begin position="1824"/>
        <end position="1848"/>
    </location>
</feature>
<feature type="domain" description="ZP" evidence="15">
    <location>
        <begin position="5716"/>
        <end position="5955"/>
    </location>
</feature>
<feature type="compositionally biased region" description="Polar residues" evidence="12">
    <location>
        <begin position="3218"/>
        <end position="3249"/>
    </location>
</feature>
<feature type="compositionally biased region" description="Low complexity" evidence="12">
    <location>
        <begin position="4673"/>
        <end position="4721"/>
    </location>
</feature>
<dbReference type="GO" id="GO:0005509">
    <property type="term" value="F:calcium ion binding"/>
    <property type="evidence" value="ECO:0007669"/>
    <property type="project" value="InterPro"/>
</dbReference>
<feature type="compositionally biased region" description="Polar residues" evidence="12">
    <location>
        <begin position="3133"/>
        <end position="3156"/>
    </location>
</feature>
<feature type="compositionally biased region" description="Polar residues" evidence="12">
    <location>
        <begin position="2068"/>
        <end position="2078"/>
    </location>
</feature>
<feature type="compositionally biased region" description="Polar residues" evidence="12">
    <location>
        <begin position="3369"/>
        <end position="3386"/>
    </location>
</feature>
<feature type="region of interest" description="Disordered" evidence="12">
    <location>
        <begin position="2948"/>
        <end position="3417"/>
    </location>
</feature>
<feature type="compositionally biased region" description="Low complexity" evidence="12">
    <location>
        <begin position="1605"/>
        <end position="1619"/>
    </location>
</feature>
<feature type="domain" description="EGF-like" evidence="14">
    <location>
        <begin position="35"/>
        <end position="73"/>
    </location>
</feature>
<feature type="compositionally biased region" description="Low complexity" evidence="12">
    <location>
        <begin position="3708"/>
        <end position="3723"/>
    </location>
</feature>
<feature type="compositionally biased region" description="Polar residues" evidence="12">
    <location>
        <begin position="2709"/>
        <end position="2735"/>
    </location>
</feature>
<feature type="compositionally biased region" description="Polar residues" evidence="12">
    <location>
        <begin position="2616"/>
        <end position="2627"/>
    </location>
</feature>
<feature type="compositionally biased region" description="Polar residues" evidence="12">
    <location>
        <begin position="842"/>
        <end position="864"/>
    </location>
</feature>
<feature type="compositionally biased region" description="Low complexity" evidence="12">
    <location>
        <begin position="3796"/>
        <end position="3825"/>
    </location>
</feature>
<feature type="compositionally biased region" description="Polar residues" evidence="12">
    <location>
        <begin position="791"/>
        <end position="801"/>
    </location>
</feature>
<evidence type="ECO:0000256" key="2">
    <source>
        <dbReference type="ARBA" id="ARBA00022536"/>
    </source>
</evidence>
<reference evidence="17" key="2">
    <citation type="submission" date="2020-10" db="UniProtKB">
        <authorList>
            <consortium name="WormBaseParasite"/>
        </authorList>
    </citation>
    <scope>IDENTIFICATION</scope>
</reference>
<feature type="domain" description="EGF-like" evidence="14">
    <location>
        <begin position="4980"/>
        <end position="5017"/>
    </location>
</feature>
<feature type="region of interest" description="Disordered" evidence="12">
    <location>
        <begin position="549"/>
        <end position="988"/>
    </location>
</feature>
<keyword evidence="3 13" id="KW-0812">Transmembrane</keyword>
<feature type="compositionally biased region" description="Basic and acidic residues" evidence="12">
    <location>
        <begin position="3875"/>
        <end position="3891"/>
    </location>
</feature>
<feature type="compositionally biased region" description="Polar residues" evidence="12">
    <location>
        <begin position="872"/>
        <end position="881"/>
    </location>
</feature>
<feature type="compositionally biased region" description="Low complexity" evidence="12">
    <location>
        <begin position="3250"/>
        <end position="3267"/>
    </location>
</feature>
<organism evidence="16 17">
    <name type="scientific">Panagrellus redivivus</name>
    <name type="common">Microworm</name>
    <dbReference type="NCBI Taxonomy" id="6233"/>
    <lineage>
        <taxon>Eukaryota</taxon>
        <taxon>Metazoa</taxon>
        <taxon>Ecdysozoa</taxon>
        <taxon>Nematoda</taxon>
        <taxon>Chromadorea</taxon>
        <taxon>Rhabditida</taxon>
        <taxon>Tylenchina</taxon>
        <taxon>Panagrolaimomorpha</taxon>
        <taxon>Panagrolaimoidea</taxon>
        <taxon>Panagrolaimidae</taxon>
        <taxon>Panagrellus</taxon>
    </lineage>
</organism>
<feature type="compositionally biased region" description="Polar residues" evidence="12">
    <location>
        <begin position="1045"/>
        <end position="1076"/>
    </location>
</feature>
<feature type="region of interest" description="Disordered" evidence="12">
    <location>
        <begin position="2418"/>
        <end position="2439"/>
    </location>
</feature>
<feature type="compositionally biased region" description="Low complexity" evidence="12">
    <location>
        <begin position="4327"/>
        <end position="4339"/>
    </location>
</feature>
<feature type="compositionally biased region" description="Low complexity" evidence="12">
    <location>
        <begin position="3009"/>
        <end position="3026"/>
    </location>
</feature>
<feature type="compositionally biased region" description="Polar residues" evidence="12">
    <location>
        <begin position="2245"/>
        <end position="2270"/>
    </location>
</feature>
<evidence type="ECO:0000256" key="6">
    <source>
        <dbReference type="ARBA" id="ARBA00022837"/>
    </source>
</evidence>
<feature type="compositionally biased region" description="Low complexity" evidence="12">
    <location>
        <begin position="3638"/>
        <end position="3656"/>
    </location>
</feature>
<dbReference type="FunFam" id="2.10.25.10:FF:000038">
    <property type="entry name" value="Fibrillin 2"/>
    <property type="match status" value="6"/>
</dbReference>
<feature type="compositionally biased region" description="Low complexity" evidence="12">
    <location>
        <begin position="2369"/>
        <end position="2381"/>
    </location>
</feature>
<evidence type="ECO:0000256" key="5">
    <source>
        <dbReference type="ARBA" id="ARBA00022737"/>
    </source>
</evidence>
<feature type="compositionally biased region" description="Polar residues" evidence="12">
    <location>
        <begin position="2046"/>
        <end position="2059"/>
    </location>
</feature>
<feature type="compositionally biased region" description="Low complexity" evidence="12">
    <location>
        <begin position="1394"/>
        <end position="1424"/>
    </location>
</feature>
<feature type="compositionally biased region" description="Polar residues" evidence="12">
    <location>
        <begin position="3526"/>
        <end position="3543"/>
    </location>
</feature>
<feature type="compositionally biased region" description="Polar residues" evidence="12">
    <location>
        <begin position="4302"/>
        <end position="4326"/>
    </location>
</feature>
<evidence type="ECO:0000256" key="11">
    <source>
        <dbReference type="PROSITE-ProRule" id="PRU00076"/>
    </source>
</evidence>
<feature type="compositionally biased region" description="Polar residues" evidence="12">
    <location>
        <begin position="656"/>
        <end position="665"/>
    </location>
</feature>
<feature type="region of interest" description="Disordered" evidence="12">
    <location>
        <begin position="2463"/>
        <end position="2592"/>
    </location>
</feature>
<dbReference type="SMART" id="SM00181">
    <property type="entry name" value="EGF"/>
    <property type="match status" value="25"/>
</dbReference>
<feature type="compositionally biased region" description="Polar residues" evidence="12">
    <location>
        <begin position="1101"/>
        <end position="1121"/>
    </location>
</feature>
<feature type="compositionally biased region" description="Low complexity" evidence="12">
    <location>
        <begin position="3157"/>
        <end position="3202"/>
    </location>
</feature>
<evidence type="ECO:0000256" key="7">
    <source>
        <dbReference type="ARBA" id="ARBA00022989"/>
    </source>
</evidence>
<dbReference type="GO" id="GO:0008201">
    <property type="term" value="F:heparin binding"/>
    <property type="evidence" value="ECO:0007669"/>
    <property type="project" value="TreeGrafter"/>
</dbReference>
<feature type="transmembrane region" description="Helical" evidence="13">
    <location>
        <begin position="6049"/>
        <end position="6067"/>
    </location>
</feature>
<feature type="compositionally biased region" description="Polar residues" evidence="12">
    <location>
        <begin position="2154"/>
        <end position="2164"/>
    </location>
</feature>
<feature type="compositionally biased region" description="Low complexity" evidence="12">
    <location>
        <begin position="515"/>
        <end position="532"/>
    </location>
</feature>
<evidence type="ECO:0000259" key="14">
    <source>
        <dbReference type="PROSITE" id="PS50026"/>
    </source>
</evidence>
<evidence type="ECO:0000256" key="8">
    <source>
        <dbReference type="ARBA" id="ARBA00023136"/>
    </source>
</evidence>
<feature type="region of interest" description="Disordered" evidence="12">
    <location>
        <begin position="3429"/>
        <end position="3466"/>
    </location>
</feature>
<feature type="compositionally biased region" description="Polar residues" evidence="12">
    <location>
        <begin position="2279"/>
        <end position="2294"/>
    </location>
</feature>
<dbReference type="InterPro" id="IPR049883">
    <property type="entry name" value="NOTCH1_EGF-like"/>
</dbReference>
<dbReference type="PROSITE" id="PS01186">
    <property type="entry name" value="EGF_2"/>
    <property type="match status" value="9"/>
</dbReference>
<evidence type="ECO:0000256" key="4">
    <source>
        <dbReference type="ARBA" id="ARBA00022729"/>
    </source>
</evidence>
<feature type="domain" description="EGF-like" evidence="14">
    <location>
        <begin position="5116"/>
        <end position="5156"/>
    </location>
</feature>
<evidence type="ECO:0000256" key="1">
    <source>
        <dbReference type="ARBA" id="ARBA00004479"/>
    </source>
</evidence>
<feature type="domain" description="EGF-like" evidence="14">
    <location>
        <begin position="4849"/>
        <end position="4890"/>
    </location>
</feature>
<dbReference type="SUPFAM" id="SSF57196">
    <property type="entry name" value="EGF/Laminin"/>
    <property type="match status" value="1"/>
</dbReference>
<feature type="region of interest" description="Disordered" evidence="12">
    <location>
        <begin position="2616"/>
        <end position="2735"/>
    </location>
</feature>
<dbReference type="InterPro" id="IPR018097">
    <property type="entry name" value="EGF_Ca-bd_CS"/>
</dbReference>
<evidence type="ECO:0000256" key="13">
    <source>
        <dbReference type="SAM" id="Phobius"/>
    </source>
</evidence>
<dbReference type="GO" id="GO:0016020">
    <property type="term" value="C:membrane"/>
    <property type="evidence" value="ECO:0007669"/>
    <property type="project" value="UniProtKB-SubCell"/>
</dbReference>
<feature type="compositionally biased region" description="Low complexity" evidence="12">
    <location>
        <begin position="1555"/>
        <end position="1574"/>
    </location>
</feature>
<comment type="caution">
    <text evidence="11">Lacks conserved residue(s) required for the propagation of feature annotation.</text>
</comment>
<evidence type="ECO:0000313" key="17">
    <source>
        <dbReference type="WBParaSite" id="Pan_g5165.t1"/>
    </source>
</evidence>
<feature type="compositionally biased region" description="Polar residues" evidence="12">
    <location>
        <begin position="3554"/>
        <end position="3595"/>
    </location>
</feature>
<feature type="compositionally biased region" description="Low complexity" evidence="12">
    <location>
        <begin position="3761"/>
        <end position="3770"/>
    </location>
</feature>
<feature type="compositionally biased region" description="Polar residues" evidence="12">
    <location>
        <begin position="470"/>
        <end position="499"/>
    </location>
</feature>
<feature type="compositionally biased region" description="Polar residues" evidence="12">
    <location>
        <begin position="3697"/>
        <end position="3707"/>
    </location>
</feature>
<dbReference type="PANTHER" id="PTHR24042:SF5">
    <property type="entry name" value="EGF-LIKE CALCIUM-BINDING DOMAIN-CONTAINING PROTEIN"/>
    <property type="match status" value="1"/>
</dbReference>
<dbReference type="Pfam" id="PF12947">
    <property type="entry name" value="EGF_3"/>
    <property type="match status" value="5"/>
</dbReference>
<keyword evidence="2 11" id="KW-0245">EGF-like domain</keyword>
<feature type="compositionally biased region" description="Low complexity" evidence="12">
    <location>
        <begin position="2428"/>
        <end position="2439"/>
    </location>
</feature>
<dbReference type="Pfam" id="PF25057">
    <property type="entry name" value="CUT_N"/>
    <property type="match status" value="1"/>
</dbReference>
<dbReference type="SUPFAM" id="SSF57184">
    <property type="entry name" value="Growth factor receptor domain"/>
    <property type="match status" value="4"/>
</dbReference>
<feature type="compositionally biased region" description="Low complexity" evidence="12">
    <location>
        <begin position="3387"/>
        <end position="3417"/>
    </location>
</feature>
<feature type="compositionally biased region" description="Low complexity" evidence="12">
    <location>
        <begin position="2833"/>
        <end position="2844"/>
    </location>
</feature>
<feature type="compositionally biased region" description="Polar residues" evidence="12">
    <location>
        <begin position="4163"/>
        <end position="4213"/>
    </location>
</feature>
<feature type="compositionally biased region" description="Polar residues" evidence="12">
    <location>
        <begin position="3724"/>
        <end position="3737"/>
    </location>
</feature>
<keyword evidence="9" id="KW-1015">Disulfide bond</keyword>
<feature type="compositionally biased region" description="Polar residues" evidence="12">
    <location>
        <begin position="3606"/>
        <end position="3616"/>
    </location>
</feature>
<feature type="region of interest" description="Disordered" evidence="12">
    <location>
        <begin position="1015"/>
        <end position="1160"/>
    </location>
</feature>
<feature type="domain" description="EGF-like" evidence="14">
    <location>
        <begin position="5660"/>
        <end position="5700"/>
    </location>
</feature>
<feature type="compositionally biased region" description="Low complexity" evidence="12">
    <location>
        <begin position="3837"/>
        <end position="3864"/>
    </location>
</feature>
<feature type="region of interest" description="Disordered" evidence="12">
    <location>
        <begin position="2865"/>
        <end position="2931"/>
    </location>
</feature>
<evidence type="ECO:0000256" key="9">
    <source>
        <dbReference type="ARBA" id="ARBA00023157"/>
    </source>
</evidence>
<feature type="region of interest" description="Disordered" evidence="12">
    <location>
        <begin position="1241"/>
        <end position="2078"/>
    </location>
</feature>
<dbReference type="GO" id="GO:0005615">
    <property type="term" value="C:extracellular space"/>
    <property type="evidence" value="ECO:0007669"/>
    <property type="project" value="TreeGrafter"/>
</dbReference>
<feature type="compositionally biased region" description="Polar residues" evidence="12">
    <location>
        <begin position="1905"/>
        <end position="1919"/>
    </location>
</feature>
<feature type="compositionally biased region" description="Basic and acidic residues" evidence="12">
    <location>
        <begin position="3739"/>
        <end position="3752"/>
    </location>
</feature>
<feature type="domain" description="EGF-like" evidence="14">
    <location>
        <begin position="4939"/>
        <end position="4979"/>
    </location>
</feature>
<feature type="compositionally biased region" description="Basic and acidic residues" evidence="12">
    <location>
        <begin position="3272"/>
        <end position="3282"/>
    </location>
</feature>
<feature type="compositionally biased region" description="Low complexity" evidence="12">
    <location>
        <begin position="2551"/>
        <end position="2573"/>
    </location>
</feature>
<feature type="compositionally biased region" description="Low complexity" evidence="12">
    <location>
        <begin position="2010"/>
        <end position="2026"/>
    </location>
</feature>
<evidence type="ECO:0000259" key="15">
    <source>
        <dbReference type="PROSITE" id="PS51034"/>
    </source>
</evidence>
<feature type="compositionally biased region" description="Basic and acidic residues" evidence="12">
    <location>
        <begin position="668"/>
        <end position="684"/>
    </location>
</feature>
<keyword evidence="10" id="KW-0325">Glycoprotein</keyword>
<dbReference type="Pfam" id="PF07645">
    <property type="entry name" value="EGF_CA"/>
    <property type="match status" value="5"/>
</dbReference>
<feature type="compositionally biased region" description="Polar residues" evidence="12">
    <location>
        <begin position="1286"/>
        <end position="1301"/>
    </location>
</feature>
<feature type="compositionally biased region" description="Low complexity" evidence="12">
    <location>
        <begin position="4363"/>
        <end position="4392"/>
    </location>
</feature>
<feature type="compositionally biased region" description="Polar residues" evidence="12">
    <location>
        <begin position="2684"/>
        <end position="2696"/>
    </location>
</feature>
<feature type="compositionally biased region" description="Polar residues" evidence="12">
    <location>
        <begin position="1856"/>
        <end position="1886"/>
    </location>
</feature>
<feature type="compositionally biased region" description="Low complexity" evidence="12">
    <location>
        <begin position="761"/>
        <end position="772"/>
    </location>
</feature>
<evidence type="ECO:0000256" key="10">
    <source>
        <dbReference type="ARBA" id="ARBA00023180"/>
    </source>
</evidence>
<feature type="compositionally biased region" description="Low complexity" evidence="12">
    <location>
        <begin position="1687"/>
        <end position="1700"/>
    </location>
</feature>
<feature type="region of interest" description="Disordered" evidence="12">
    <location>
        <begin position="4042"/>
        <end position="4744"/>
    </location>
</feature>
<feature type="region of interest" description="Disordered" evidence="12">
    <location>
        <begin position="431"/>
        <end position="532"/>
    </location>
</feature>
<dbReference type="InterPro" id="IPR000742">
    <property type="entry name" value="EGF"/>
</dbReference>
<dbReference type="InterPro" id="IPR001881">
    <property type="entry name" value="EGF-like_Ca-bd_dom"/>
</dbReference>
<feature type="compositionally biased region" description="Acidic residues" evidence="12">
    <location>
        <begin position="4733"/>
        <end position="4744"/>
    </location>
</feature>
<feature type="domain" description="EGF-like" evidence="14">
    <location>
        <begin position="4807"/>
        <end position="4844"/>
    </location>
</feature>
<dbReference type="PROSITE" id="PS01187">
    <property type="entry name" value="EGF_CA"/>
    <property type="match status" value="8"/>
</dbReference>
<feature type="compositionally biased region" description="Polar residues" evidence="12">
    <location>
        <begin position="2485"/>
        <end position="2526"/>
    </location>
</feature>
<feature type="domain" description="EGF-like" evidence="14">
    <location>
        <begin position="5213"/>
        <end position="5255"/>
    </location>
</feature>
<dbReference type="InterPro" id="IPR056953">
    <property type="entry name" value="CUT_N"/>
</dbReference>
<sequence>MTFYASRGMSVNRRRVNCGTFKETAFFVRHLTVPTSRDCSQDASICHRHGFCISDLKMCICETGYAGDGLNCTDVNECEANDNPCKGQDGDKCVNIEGGYVCCDPLLSDDQCIAEKGAYCSGGCGPYAFCFNQTCTCMDGFQGNPKVLCEDINECENEELCPGSAEWCVNRIGSYLCCNANSTEPECQGLSVSDGNKLFYSESDAITFKGKKFTAIIEKGESQRNESGGAFILARGNESDYSSEELLVDSNGIVFSLELPACDENSPNNATDCPNNSECTQGRCHCFSGYEYRASTGTCIDIDECAQDPRPCSEVKGQWCVNTNGGYLCCDRFSTPSECLGLEIVPLNSKSGEGGLRSASSDELTLHTGSKSGKWITESFGEFRNTSGGEVIITRGKIAPEGIEFEAEGGSTTAEPESGLEIVGSEINAFETVPDDGDESGGEHESEELVHEDKDISSRERDSHSREQKIPTTTTVNPDFDLSSTTVLSGESSTISTSKVDGHSFPVGSNGISKSGGFETVSGSSGTSENGTSAAIIKGTGFVDGSAAPDVQLPVSGESTTAPDGKNTMKVDGKVFTFTDAPTTPVDSGEAVTDSDDAEKLSTSEPEVTTSGGTTDDTELTTNEVTETSTAKSGPESTTEDTVMVDEKAFKFTDVGKSSTVSGVSETELPHKSTDKPGADKTEGGKVSTASATSTATPKSKGDAHSTSVAPKATTESKEATSEEHPEAESPDVPEIDLYSGETAEVKADKPAAKQSKTTKKPVTSTTVPTKTDSTAEEVQGKPDPKVDGAGSSNVAPNSTKLPAVPSDKSEPPKSSSGKATTPAGKVPSGADVTEIPVSPKEPQSPTNPPASNKKSNGTATSPGMSPLDGNDNASSITSTKPKTESDSEESATNPVAVTTAESNEKSAEKEEELSTTNVPATVEEPAKTKSKTSKAPSGSAANSTGTEGFEVGITMPFRSTTTPDPLASKPTVKHLPSTTRQPVSMPNIRVTTGLEIIPDSETSEEFSLVAEIKMQSTTNGPKSVDENEPDDSEETFDLVAGVTMVNSLPTKTGDDQNLTDHTTLAPSPAQSGSTTEKPKMQIEMKFVDRHTTTTTTTTTPRSVTATSNVTDITEDVSTAQPDGKSDHSTTVSEVDASKTSTSTSSLLTELSTEPSGLAATTESMLTSQTVTEATSEESSFFTTVANTIKSTFASIAGSTPDEEQAKNATASVSQTTAALSELSSTLSTLAVNESESVPKLTTVATSGSPSDQSTASGNLELSTAAPSGNVSELESAGTTEGLLLGNTNQTEPEDSTSTPQVGDKATTVVIDVDGTTTTVESAASKSTTTKASGGKTSKPSLSKSTTVSVEDLTSPTPVDLDEQASTSANNFKGNTKAESSTSVEPQISDKATTEVAETEGTTVSAVSAASQSTTTAASAGRTSEPSGSVGSTTETEDSASTLPVHLDKQSSTTAASQDKVTVTESPLDKTETASPDTVSATSPITPDTTDSSTFEAKESTPVTPFEKAATDQPAKTTGEDRDLLAESPQSTVSLPTEPSVTLGTTAESSKNKETVVSTTSESSVTESTASQTTGVSGNPHDKSNEKFVTPTTAEVGKAKPNALTTTSTSDLETSASTTKQPDVESESAIPDSATSNTTIDVAEKPEGSATTDSPKASESTVAVDVSTITADLNNSGATPIGDVENTTSTEAPEATTPPSLIQSVMNKIKETFAGPTEENESVEGTNETLTTVGVSNVTPASTDNPVDKKLESITLSAYTGTTESPKLETANHVTTNVPEDKSRSSSPLSSSTSQVNAQPSTTLSPDSSELNGLEISAADLNGPSGNTTDASNNATVTSISVSETTLSVHGESTPLVDNSSKQTTESPTAETTKSQGESAVSTVTEDGSDKPDVSSTALPIDKTTLASGTTVETATLSATEAVDNVSPDGTETSSGTSKKPLKAGGNATEAIETSFPNGTEIASTTPLPDESSGTTAEKKAVSTTNTSDGDKKSTSAAPTTISNLSSNQESTLLTTAATEVSETSANPLDQNSSVPPTGLPEGPVDSTTTPAERSSETSAPGKVDANASKSTTVGSETAATAVTEAIPSASSNATESAIVPTTTLPINVDSETHTAVTDASETKVKTTFTAETEVTTTGSHLDGHEGTSLLTTAKTGVSETTVNPEDGLLPTTVASSNSAASKTDSTVSTLTTVQPESSETTGSPSGKDSSVQPTTVADESTSENATEGTPVSVNPGKSAVSAPVGSTTVAPETGPTVVTESTPAASPTNAPIVDEATKSSPDNGISETNNTVPDSDESEEFELSGNVKFETTTSPSENAALTSTVPSDVKSGNTDTTKPPISSALPVSAVSENSSTPVSGATTDEPSGVTAAGTTATDVTSLSPEVTDSAVKEEKLTTQASVIDNADTTTVLSSTVAGKSITEKPSTETGELGLNTTEGQVTSATPVVIATTDVSASTISQTKLASHEAVAGNEKPETDATPVDSASTVSSVTPDESDTATATNEAGSKSTVGTAESTSAPTVTPANLPEELNKTNTTDSNEHAKTTVETFTPSLSSTSQSQHTGGSETQTTKPAEVPVTLSSVRPGDSDLTTVTDLSNVTTDASVTVTILPALTTTPSSNDTVTNGLEIRPDNAESAESVPKFTSSTSAPDSTKTQKPLTETSSSAPLVEEVKSSPAIGGSVATTASHVSSEDVSSTTEPASETTANIEGSTVSAEGNNTDSPNLSVSTDKPGTTVVSNEVTTAETLQSSTIAGVVKSLTEATSKPTSEQPEITLKSSVLPDVATTAFAATTVSLETASNASPKPSVQSTSQTIDVQLGSSTTAPETVTVGKKPSTTPSSVSTFGVTDASTVVVDTTGTPVDVESAVKPLEQPSTTSTSSPDNTGLEISAKNVEKEPAANMTSSSAASASVTETTTKGVEPETVKSSTPFVVNVTADNLSTVSTATVKTETAGSTLQPQFTVLPEDETTDKTLPQATKVVTSAEPDDSDLLQPFSTASTDAPKTGFEASTSSSSTLTTTASESLKNATDTKSSATPAEEVESEEKSSTPSVSTQSIDSETETTTSLKPTEHASVQTGSTDKDLPNASSTAMPSTESTLVSSTVSTNETDGLEIVPNGELAKRPELEADLASSENTGTTGRSVPTSESTTVLNNASSSSEIGVTTTSETTTLPNLSNTTTPSEGNIPSSETESSFSAETTTIPDLKSGLLPEDLSESAETTATIEKTSTIGTTLHESDSAETTALGTISNSTPSNGEESSSTSSPGDNDGLEIRPDAKESAENITETASTPLTVKVTDVGSTTTESAELNATEASLATTTNADQLSSATVTSSLTGGSKQPEDVDEVEGKTTTPLSTSELPSLTTATDSINTQSIQTTGTPSDGVTEQTATTSASEASTGKVESTDGTTNGSNNVSTVTSATVTLAKGDEVATEQPSTLPDSAISSSGTTAESPSSNEVVTDETVTESTLVSVMTTVSTEITDSTNLPKNDTDGEKAVETVGETTSAAPSTTASDGVTKAGSTHVELSTTPASEVTAESTTVKPDATTAEIEITSQPAGSITVDSKARASTTTESVLTNTGSTVQTSTSESASPTDGLEIRLEGNESTSSPTTDKNVAITEEEVSTTTEADLEKAESTSSKSTTSKFPEPSTFSTESNEGLEIRGESIGETPTPSGASSTSVATSTVSTGLESPSAIDNATQTTSDVETATLTSSVTLESETNPTTSPSDASSLPQSHELRHSAEIRKGSAELESQEVDTTVGSTSTTVRNTEIDTSDESTESENVTRTAAIGKSTTPVFSSSSVSSSPSVPLSTTESLSESSVRTALTTEAQAPGESTTSSSSLGESETAQTTVATTDTSVSGGFPTIKTTHKLIEEPWGKTTTTERAKVTGVESSTTASETASTLASSTTDLHFEAFSTTPQPSQLSTDATEWLLSTKSGEMLGSGEAGLEISVVPDGGSTESSTSAERHLGSTEVGLEISGIDVITTKAPKTAAANLTLATEVTGSSTSEATTANPDTIIETDGNENLTFEEIERIKAGKAPGAPVTAVTETGGPTSTLLPSSTATAVPATTEDLSRPKSGEQGLELSGAGFGENSAEKSTTPAESTETNSSPAATTESTTAPGATTPEGEGDTNTSPAAVSETTPVSAATTPEDKDNANASPTTVSETPAVPTSTTPEGGDNTSSSPSAVSQTTKIPSSTLPGSTNGEATSVSTASSTPASLTTPAEDLSQPKSGEQGLELSGTDLGGKSTESTTTTDGESSTTQVVSTPSTTENPGTPKSGEQGLELSGGDLGGKSTETTTVESEANSTPSQGTSSPEANSTPSQGTSSPSTTENPGTPKPGEQGLELTGNGFGGRSTEQTTTAVESESSTVTPESSTEATSTTEQLGLELSGHGVPGEPKTNETGLEIGPTESGSAESTTSASTTESSTPETTTTEASSSASTIESSSASTTDSAETTPEVDTTSESTSTLASSTAESTVSETTESTTDSSESISSTLSSTTEAIDATEESTTSSSSTSGSTFSESNATFETDSTTPESTTSSTTEAESSTVSTSESTLSTSTESGESTPSSTEVTESTTDAATSATESTAEFTESSTAEQSTTTVEDVTTVSSTSETSTVSLTSEATTGSSTESSTSPTTEAATTTQTDSTSAPTEPSTLSTAFPVSASTTEASSTPSSAATSTVAEPSSSSPSTPVSSTSAPATSPSTTEAPVQTSVAPSVIIDESEKEESETDFEELTTTTLQETLAPLTATLPSTNVSKCLSSNECGIDADCERRSGACRCKPGFRGNPPSEPCKDVDECKEETNDCNASSRCLNYVGGYQCVCAIGYRKNAEHGCVDIDECKESNGTLCDPNAVCRNLPGAYLCECNAGYTGDGYACINIEKRHCTHEEWARSDCGRNHHCLVDGHGVVDCDTCKAGFTKKHGICSDINECEEHAQACHTDAVCRNTMGGYLCQCQPGYAGDGHNCIDIDECAGNNGCHPQASCVNTLGSYTCQCPEGWTGDGFTACLNPVDQTCAQRSDFCQTKGGNNSACLSVSVGNALQSVCECLPNYRLNAVSGECEDIDECLENRDNCDTATTTCVNTPGSFLCNCASGYEGLNGVCVDIDECQRGTAGCHVNAHCINRIGSVECRCAAGFTGDGTDCIAVDGRHATAGNNCNEDWVHMCRSLNKTCHIDDEEVPQCGSCLFGFQPMDGKCLPINAVGNCADPNKNDCDVNAECIDVRPGRHFCSCKVGYIGDGMHCDDVDECSIPRLCDVHANCQNTNGSYECHCKEGFAGNGFKCVLATHSQNCRINPQICHENAGCQPDGTCKCLRNFEGDGVSSCDAVSESNTTKHALETTTAGRSTYSTESPFLTTTTDSTRCSEHDRTACHVLATCDVDAGECVCRQGFMGDGYIACTRMWEDCTVDETMCHANATCDRASRQCICNLGHIGDGISCVPDKMDCVVRENLCSDLAQCVARRCVCGPGYTGDGSICMPLEPPSEAFGNCSACHSHATCVNSNVCSCNQGCFGNGVMCVPDPQDCVNYPGVCHMNGFCDTAARRCSCKKGFLGNGLDCSRRISCTADASICHAEAKCLSDGRCECNEGLLGDGVECHKAITASEIFGTSAPQLVHFECESDCGINAECVNGACKCQTGFLANHDARCDDIDECKMKTANCHANAKCFNTEGSYECRCNDGFLGDGRDCYQPQQNAPVGTDGLELECRDDGVNLLLTEEVQPFTGRVFVRGQSENPHCTKTFSAATANETILSFFIPLAHCDMALEANETLAVTVVIQKHSTFITEKAYAYRLRCTYPTATRMIMAHYNVSDITTAETIREQGSAPQCQLTVTNEEDITVDNAIVGQLLKLTLFIVPNDTFTVVPRNCYAINLETSERYALTDEAGCAVDEQLFPEWTRVRPALTTAAFSTFKWPDSSMIRFECDCAACLDECPQINCERRRQAIQRRTKMRFARDHDSVFFDATEIDAELERELQLIKNLKLAESPTAFSTVVAVADNVEERMAQKQMEQWLAKGNANEETSFFTNLDEERVCIGTPWAAICLLSVLFSLSLLVTMTRIYHKRVKATAIPDATTLAADANSDASSAYIKF</sequence>
<feature type="compositionally biased region" description="Polar residues" evidence="12">
    <location>
        <begin position="3049"/>
        <end position="3080"/>
    </location>
</feature>
<feature type="compositionally biased region" description="Low complexity" evidence="12">
    <location>
        <begin position="1480"/>
        <end position="1494"/>
    </location>
</feature>
<feature type="domain" description="EGF-like" evidence="14">
    <location>
        <begin position="5074"/>
        <end position="5113"/>
    </location>
</feature>
<feature type="compositionally biased region" description="Polar residues" evidence="12">
    <location>
        <begin position="2310"/>
        <end position="2341"/>
    </location>
</feature>
<feature type="compositionally biased region" description="Low complexity" evidence="12">
    <location>
        <begin position="2900"/>
        <end position="2918"/>
    </location>
</feature>
<keyword evidence="6" id="KW-0106">Calcium</keyword>
<feature type="compositionally biased region" description="Polar residues" evidence="12">
    <location>
        <begin position="601"/>
        <end position="641"/>
    </location>
</feature>
<feature type="compositionally biased region" description="Polar residues" evidence="12">
    <location>
        <begin position="2973"/>
        <end position="2982"/>
    </location>
</feature>
<feature type="compositionally biased region" description="Polar residues" evidence="12">
    <location>
        <begin position="1955"/>
        <end position="1988"/>
    </location>
</feature>
<feature type="compositionally biased region" description="Polar residues" evidence="12">
    <location>
        <begin position="3300"/>
        <end position="3339"/>
    </location>
</feature>
<feature type="compositionally biased region" description="Polar residues" evidence="12">
    <location>
        <begin position="1364"/>
        <end position="1386"/>
    </location>
</feature>
<feature type="compositionally biased region" description="Acidic residues" evidence="12">
    <location>
        <begin position="1027"/>
        <end position="1037"/>
    </location>
</feature>
<dbReference type="SMART" id="SM00179">
    <property type="entry name" value="EGF_CA"/>
    <property type="match status" value="12"/>
</dbReference>
<feature type="compositionally biased region" description="Polar residues" evidence="12">
    <location>
        <begin position="2948"/>
        <end position="2962"/>
    </location>
</feature>
<feature type="compositionally biased region" description="Low complexity" evidence="12">
    <location>
        <begin position="4056"/>
        <end position="4076"/>
    </location>
</feature>
<feature type="compositionally biased region" description="Low complexity" evidence="12">
    <location>
        <begin position="4255"/>
        <end position="4278"/>
    </location>
</feature>
<dbReference type="FunFam" id="2.10.25.10:FF:000202">
    <property type="entry name" value="Multiple epidermal growth factor-like domains 8"/>
    <property type="match status" value="1"/>
</dbReference>
<dbReference type="InterPro" id="IPR024731">
    <property type="entry name" value="NELL2-like_EGF"/>
</dbReference>
<dbReference type="InterPro" id="IPR001507">
    <property type="entry name" value="ZP_dom"/>
</dbReference>
<feature type="compositionally biased region" description="Low complexity" evidence="12">
    <location>
        <begin position="3896"/>
        <end position="3905"/>
    </location>
</feature>
<feature type="compositionally biased region" description="Polar residues" evidence="12">
    <location>
        <begin position="1528"/>
        <end position="1549"/>
    </location>
</feature>
<feature type="compositionally biased region" description="Low complexity" evidence="12">
    <location>
        <begin position="3672"/>
        <end position="3691"/>
    </location>
</feature>
<feature type="compositionally biased region" description="Polar residues" evidence="12">
    <location>
        <begin position="1649"/>
        <end position="1678"/>
    </location>
</feature>
<dbReference type="Proteomes" id="UP000492821">
    <property type="component" value="Unassembled WGS sequence"/>
</dbReference>
<proteinExistence type="predicted"/>
<feature type="compositionally biased region" description="Low complexity" evidence="12">
    <location>
        <begin position="1307"/>
        <end position="1350"/>
    </location>
</feature>
<feature type="region of interest" description="Disordered" evidence="12">
    <location>
        <begin position="3483"/>
        <end position="3905"/>
    </location>
</feature>
<feature type="compositionally biased region" description="Polar residues" evidence="12">
    <location>
        <begin position="3283"/>
        <end position="3293"/>
    </location>
</feature>
<feature type="compositionally biased region" description="Polar residues" evidence="12">
    <location>
        <begin position="1450"/>
        <end position="1465"/>
    </location>
</feature>
<dbReference type="InterPro" id="IPR051586">
    <property type="entry name" value="PKC-binding_NELL"/>
</dbReference>
<comment type="subcellular location">
    <subcellularLocation>
        <location evidence="1">Membrane</location>
        <topology evidence="1">Single-pass type I membrane protein</topology>
    </subcellularLocation>
</comment>
<feature type="compositionally biased region" description="Low complexity" evidence="12">
    <location>
        <begin position="3352"/>
        <end position="3368"/>
    </location>
</feature>
<feature type="compositionally biased region" description="Polar residues" evidence="12">
    <location>
        <begin position="1795"/>
        <end position="1811"/>
    </location>
</feature>
<feature type="compositionally biased region" description="Polar residues" evidence="12">
    <location>
        <begin position="1243"/>
        <end position="1279"/>
    </location>
</feature>
<feature type="compositionally biased region" description="Polar residues" evidence="12">
    <location>
        <begin position="2819"/>
        <end position="2828"/>
    </location>
</feature>
<keyword evidence="5" id="KW-0677">Repeat</keyword>
<feature type="compositionally biased region" description="Basic and acidic residues" evidence="12">
    <location>
        <begin position="715"/>
        <end position="728"/>
    </location>
</feature>
<dbReference type="WBParaSite" id="Pan_g5165.t1">
    <property type="protein sequence ID" value="Pan_g5165.t1"/>
    <property type="gene ID" value="Pan_g5165"/>
</dbReference>
<dbReference type="InterPro" id="IPR009030">
    <property type="entry name" value="Growth_fac_rcpt_cys_sf"/>
</dbReference>
<dbReference type="PROSITE" id="PS51034">
    <property type="entry name" value="ZP_2"/>
    <property type="match status" value="1"/>
</dbReference>
<feature type="compositionally biased region" description="Polar residues" evidence="12">
    <location>
        <begin position="1723"/>
        <end position="1745"/>
    </location>
</feature>
<protein>
    <submittedName>
        <fullName evidence="17">EGF-like domain-containing protein</fullName>
    </submittedName>
</protein>
<keyword evidence="7 13" id="KW-1133">Transmembrane helix</keyword>
<feature type="compositionally biased region" description="Low complexity" evidence="12">
    <location>
        <begin position="4108"/>
        <end position="4133"/>
    </location>
</feature>
<feature type="compositionally biased region" description="Polar residues" evidence="12">
    <location>
        <begin position="4137"/>
        <end position="4155"/>
    </location>
</feature>
<reference evidence="16" key="1">
    <citation type="journal article" date="2013" name="Genetics">
        <title>The draft genome and transcriptome of Panagrellus redivivus are shaped by the harsh demands of a free-living lifestyle.</title>
        <authorList>
            <person name="Srinivasan J."/>
            <person name="Dillman A.R."/>
            <person name="Macchietto M.G."/>
            <person name="Heikkinen L."/>
            <person name="Lakso M."/>
            <person name="Fracchia K.M."/>
            <person name="Antoshechkin I."/>
            <person name="Mortazavi A."/>
            <person name="Wong G."/>
            <person name="Sternberg P.W."/>
        </authorList>
    </citation>
    <scope>NUCLEOTIDE SEQUENCE [LARGE SCALE GENOMIC DNA]</scope>
    <source>
        <strain evidence="16">MT8872</strain>
    </source>
</reference>
<feature type="compositionally biased region" description="Low complexity" evidence="12">
    <location>
        <begin position="3446"/>
        <end position="3460"/>
    </location>
</feature>
<feature type="compositionally biased region" description="Polar residues" evidence="12">
    <location>
        <begin position="1928"/>
        <end position="1938"/>
    </location>
</feature>
<feature type="compositionally biased region" description="Low complexity" evidence="12">
    <location>
        <begin position="3095"/>
        <end position="3110"/>
    </location>
</feature>
<dbReference type="PANTHER" id="PTHR24042">
    <property type="entry name" value="NEL HOMOLOG"/>
    <property type="match status" value="1"/>
</dbReference>
<feature type="compositionally biased region" description="Low complexity" evidence="12">
    <location>
        <begin position="4214"/>
        <end position="4231"/>
    </location>
</feature>
<feature type="compositionally biased region" description="Polar residues" evidence="12">
    <location>
        <begin position="1995"/>
        <end position="2009"/>
    </location>
</feature>
<dbReference type="PROSITE" id="PS00010">
    <property type="entry name" value="ASX_HYDROXYL"/>
    <property type="match status" value="7"/>
</dbReference>
<feature type="compositionally biased region" description="Polar residues" evidence="12">
    <location>
        <begin position="3027"/>
        <end position="3037"/>
    </location>
</feature>
<dbReference type="Gene3D" id="2.10.25.10">
    <property type="entry name" value="Laminin"/>
    <property type="match status" value="10"/>
</dbReference>
<dbReference type="CDD" id="cd00054">
    <property type="entry name" value="EGF_CA"/>
    <property type="match status" value="11"/>
</dbReference>
<evidence type="ECO:0000313" key="16">
    <source>
        <dbReference type="Proteomes" id="UP000492821"/>
    </source>
</evidence>
<feature type="region of interest" description="Disordered" evidence="12">
    <location>
        <begin position="2154"/>
        <end position="2391"/>
    </location>
</feature>
<dbReference type="GO" id="GO:0048513">
    <property type="term" value="P:animal organ development"/>
    <property type="evidence" value="ECO:0007669"/>
    <property type="project" value="UniProtKB-ARBA"/>
</dbReference>